<dbReference type="AlphaFoldDB" id="A0A8X7ZY01"/>
<proteinExistence type="predicted"/>
<protein>
    <submittedName>
        <fullName evidence="1">Uncharacterized protein</fullName>
    </submittedName>
</protein>
<evidence type="ECO:0000313" key="2">
    <source>
        <dbReference type="Proteomes" id="UP000886885"/>
    </source>
</evidence>
<reference evidence="1" key="1">
    <citation type="journal article" date="2020" name="bioRxiv">
        <title>Hybrid origin of Populus tomentosa Carr. identified through genome sequencing and phylogenomic analysis.</title>
        <authorList>
            <person name="An X."/>
            <person name="Gao K."/>
            <person name="Chen Z."/>
            <person name="Li J."/>
            <person name="Yang X."/>
            <person name="Yang X."/>
            <person name="Zhou J."/>
            <person name="Guo T."/>
            <person name="Zhao T."/>
            <person name="Huang S."/>
            <person name="Miao D."/>
            <person name="Khan W.U."/>
            <person name="Rao P."/>
            <person name="Ye M."/>
            <person name="Lei B."/>
            <person name="Liao W."/>
            <person name="Wang J."/>
            <person name="Ji L."/>
            <person name="Li Y."/>
            <person name="Guo B."/>
            <person name="Mustafa N.S."/>
            <person name="Li S."/>
            <person name="Yun Q."/>
            <person name="Keller S.R."/>
            <person name="Mao J."/>
            <person name="Zhang R."/>
            <person name="Strauss S.H."/>
        </authorList>
    </citation>
    <scope>NUCLEOTIDE SEQUENCE</scope>
    <source>
        <strain evidence="1">GM15</strain>
        <tissue evidence="1">Leaf</tissue>
    </source>
</reference>
<comment type="caution">
    <text evidence="1">The sequence shown here is derived from an EMBL/GenBank/DDBJ whole genome shotgun (WGS) entry which is preliminary data.</text>
</comment>
<dbReference type="EMBL" id="JAAWWB010000009">
    <property type="protein sequence ID" value="KAG6776312.1"/>
    <property type="molecule type" value="Genomic_DNA"/>
</dbReference>
<accession>A0A8X7ZY01</accession>
<keyword evidence="2" id="KW-1185">Reference proteome</keyword>
<name>A0A8X7ZY01_POPTO</name>
<sequence length="128" mass="14412">MPLYNINSTQMFNKGKACACACVLFFFFFLFFFFCLIRGDQEGKNQNKQLKNKGNYELLNILPEETQAGSTEEHEKAKLAASPSICSAGLPRPASNNISTSLDDFQPSRKQFALVTLIRSRNPKLTFC</sequence>
<organism evidence="1 2">
    <name type="scientific">Populus tomentosa</name>
    <name type="common">Chinese white poplar</name>
    <dbReference type="NCBI Taxonomy" id="118781"/>
    <lineage>
        <taxon>Eukaryota</taxon>
        <taxon>Viridiplantae</taxon>
        <taxon>Streptophyta</taxon>
        <taxon>Embryophyta</taxon>
        <taxon>Tracheophyta</taxon>
        <taxon>Spermatophyta</taxon>
        <taxon>Magnoliopsida</taxon>
        <taxon>eudicotyledons</taxon>
        <taxon>Gunneridae</taxon>
        <taxon>Pentapetalae</taxon>
        <taxon>rosids</taxon>
        <taxon>fabids</taxon>
        <taxon>Malpighiales</taxon>
        <taxon>Salicaceae</taxon>
        <taxon>Saliceae</taxon>
        <taxon>Populus</taxon>
    </lineage>
</organism>
<evidence type="ECO:0000313" key="1">
    <source>
        <dbReference type="EMBL" id="KAG6776312.1"/>
    </source>
</evidence>
<dbReference type="Proteomes" id="UP000886885">
    <property type="component" value="Chromosome 5A"/>
</dbReference>
<gene>
    <name evidence="1" type="ORF">POTOM_019818</name>
</gene>